<dbReference type="Proteomes" id="UP000595917">
    <property type="component" value="Chromosome"/>
</dbReference>
<dbReference type="AlphaFoldDB" id="A0A7T8BAJ5"/>
<dbReference type="Pfam" id="PF02687">
    <property type="entry name" value="FtsX"/>
    <property type="match status" value="1"/>
</dbReference>
<evidence type="ECO:0000256" key="5">
    <source>
        <dbReference type="ARBA" id="ARBA00022989"/>
    </source>
</evidence>
<dbReference type="PANTHER" id="PTHR30489">
    <property type="entry name" value="LIPOPROTEIN-RELEASING SYSTEM TRANSMEMBRANE PROTEIN LOLE"/>
    <property type="match status" value="1"/>
</dbReference>
<dbReference type="InterPro" id="IPR003838">
    <property type="entry name" value="ABC3_permease_C"/>
</dbReference>
<keyword evidence="5 7" id="KW-1133">Transmembrane helix</keyword>
<comment type="similarity">
    <text evidence="2">Belongs to the ABC-4 integral membrane protein family. LolC/E subfamily.</text>
</comment>
<evidence type="ECO:0000259" key="9">
    <source>
        <dbReference type="Pfam" id="PF12704"/>
    </source>
</evidence>
<dbReference type="PANTHER" id="PTHR30489:SF0">
    <property type="entry name" value="LIPOPROTEIN-RELEASING SYSTEM TRANSMEMBRANE PROTEIN LOLE"/>
    <property type="match status" value="1"/>
</dbReference>
<dbReference type="GO" id="GO:0098797">
    <property type="term" value="C:plasma membrane protein complex"/>
    <property type="evidence" value="ECO:0007669"/>
    <property type="project" value="TreeGrafter"/>
</dbReference>
<feature type="transmembrane region" description="Helical" evidence="7">
    <location>
        <begin position="399"/>
        <end position="422"/>
    </location>
</feature>
<dbReference type="GO" id="GO:0044874">
    <property type="term" value="P:lipoprotein localization to outer membrane"/>
    <property type="evidence" value="ECO:0007669"/>
    <property type="project" value="TreeGrafter"/>
</dbReference>
<feature type="transmembrane region" description="Helical" evidence="7">
    <location>
        <begin position="28"/>
        <end position="48"/>
    </location>
</feature>
<evidence type="ECO:0000256" key="4">
    <source>
        <dbReference type="ARBA" id="ARBA00022692"/>
    </source>
</evidence>
<feature type="domain" description="ABC3 transporter permease C-terminal" evidence="8">
    <location>
        <begin position="275"/>
        <end position="427"/>
    </location>
</feature>
<keyword evidence="6 7" id="KW-0472">Membrane</keyword>
<proteinExistence type="inferred from homology"/>
<feature type="transmembrane region" description="Helical" evidence="7">
    <location>
        <begin position="356"/>
        <end position="378"/>
    </location>
</feature>
<dbReference type="InterPro" id="IPR025857">
    <property type="entry name" value="MacB_PCD"/>
</dbReference>
<name>A0A7T8BAJ5_9SPIR</name>
<organism evidence="10 11">
    <name type="scientific">Breznakiella homolactica</name>
    <dbReference type="NCBI Taxonomy" id="2798577"/>
    <lineage>
        <taxon>Bacteria</taxon>
        <taxon>Pseudomonadati</taxon>
        <taxon>Spirochaetota</taxon>
        <taxon>Spirochaetia</taxon>
        <taxon>Spirochaetales</taxon>
        <taxon>Breznakiellaceae</taxon>
        <taxon>Breznakiella</taxon>
    </lineage>
</organism>
<dbReference type="EMBL" id="CP067089">
    <property type="protein sequence ID" value="QQO08283.1"/>
    <property type="molecule type" value="Genomic_DNA"/>
</dbReference>
<gene>
    <name evidence="10" type="ORF">JFL75_15270</name>
</gene>
<feature type="transmembrane region" description="Helical" evidence="7">
    <location>
        <begin position="324"/>
        <end position="344"/>
    </location>
</feature>
<keyword evidence="4 7" id="KW-0812">Transmembrane</keyword>
<comment type="subcellular location">
    <subcellularLocation>
        <location evidence="1">Cell membrane</location>
        <topology evidence="1">Multi-pass membrane protein</topology>
    </subcellularLocation>
</comment>
<keyword evidence="3" id="KW-1003">Cell membrane</keyword>
<evidence type="ECO:0000256" key="7">
    <source>
        <dbReference type="SAM" id="Phobius"/>
    </source>
</evidence>
<evidence type="ECO:0000256" key="1">
    <source>
        <dbReference type="ARBA" id="ARBA00004651"/>
    </source>
</evidence>
<evidence type="ECO:0000313" key="11">
    <source>
        <dbReference type="Proteomes" id="UP000595917"/>
    </source>
</evidence>
<dbReference type="InterPro" id="IPR051447">
    <property type="entry name" value="Lipoprotein-release_system"/>
</dbReference>
<dbReference type="KEGG" id="bhc:JFL75_15270"/>
<evidence type="ECO:0000256" key="6">
    <source>
        <dbReference type="ARBA" id="ARBA00023136"/>
    </source>
</evidence>
<evidence type="ECO:0000256" key="3">
    <source>
        <dbReference type="ARBA" id="ARBA00022475"/>
    </source>
</evidence>
<protein>
    <submittedName>
        <fullName evidence="10">ABC transporter permease</fullName>
    </submittedName>
</protein>
<feature type="transmembrane region" description="Helical" evidence="7">
    <location>
        <begin position="271"/>
        <end position="289"/>
    </location>
</feature>
<sequence>MGNRAWIGFTATRYISGRRRDKTSPSSVLAVLGIGVGVLALIVILAVMNGFQLGFIESILEISSYHVRADGIPDTGDSGPLLAEIRGLGPVRSAVPFREIQGLIRGDRGNPQVSVIRGLPPDALDLDRGMAEKLIFESGSFDLTKENSVLIGAELARRLGVRLGDEIHLMSVSGLTAEDAEAGNSLFTITGIFRSGFYEYDLGWGFINIDEAAALQGTVTGLSLGIKLHNRWQDDRVLGMVQRLNLPEGTKVSSWREYNRAFFGALRTEKLLMFVLVGLIFIVVGLNIYQSQRRSVLERREEIGLLRAVGASERAVRMVFACDGLIIGTVGALSGMALGLLVAFNIGPFFSFLENIVNSIIHLLNVIAAPFTGGFGIGGEDFSIFSPAVFYIKEIPSRVIPYEVCIICAFGILSATVAAWLASGRVTRIRPAEVLRYE</sequence>
<dbReference type="RefSeq" id="WP_215625589.1">
    <property type="nucleotide sequence ID" value="NZ_CP067089.2"/>
</dbReference>
<dbReference type="Pfam" id="PF12704">
    <property type="entry name" value="MacB_PCD"/>
    <property type="match status" value="1"/>
</dbReference>
<accession>A0A7T8BAJ5</accession>
<keyword evidence="11" id="KW-1185">Reference proteome</keyword>
<reference evidence="10" key="1">
    <citation type="submission" date="2021-01" db="EMBL/GenBank/DDBJ databases">
        <title>Description of Breznakiella homolactica.</title>
        <authorList>
            <person name="Song Y."/>
            <person name="Brune A."/>
        </authorList>
    </citation>
    <scope>NUCLEOTIDE SEQUENCE</scope>
    <source>
        <strain evidence="10">RmG30</strain>
    </source>
</reference>
<evidence type="ECO:0000256" key="2">
    <source>
        <dbReference type="ARBA" id="ARBA00005236"/>
    </source>
</evidence>
<feature type="domain" description="MacB-like periplasmic core" evidence="9">
    <location>
        <begin position="27"/>
        <end position="195"/>
    </location>
</feature>
<evidence type="ECO:0000313" key="10">
    <source>
        <dbReference type="EMBL" id="QQO08283.1"/>
    </source>
</evidence>
<evidence type="ECO:0000259" key="8">
    <source>
        <dbReference type="Pfam" id="PF02687"/>
    </source>
</evidence>